<dbReference type="PANTHER" id="PTHR11011:SF84">
    <property type="entry name" value="ACYL-COA REDUCTASE-LIKE PROTEIN, PUTATIVE-RELATED"/>
    <property type="match status" value="1"/>
</dbReference>
<proteinExistence type="predicted"/>
<comment type="caution">
    <text evidence="2">The sequence shown here is derived from an EMBL/GenBank/DDBJ whole genome shotgun (WGS) entry which is preliminary data.</text>
</comment>
<dbReference type="Pfam" id="PF07993">
    <property type="entry name" value="NAD_binding_4"/>
    <property type="match status" value="1"/>
</dbReference>
<dbReference type="GO" id="GO:0010345">
    <property type="term" value="P:suberin biosynthetic process"/>
    <property type="evidence" value="ECO:0007669"/>
    <property type="project" value="TreeGrafter"/>
</dbReference>
<dbReference type="RefSeq" id="WP_184196802.1">
    <property type="nucleotide sequence ID" value="NZ_BMOX01000030.1"/>
</dbReference>
<reference evidence="2 3" key="1">
    <citation type="submission" date="2020-08" db="EMBL/GenBank/DDBJ databases">
        <title>Genomic Encyclopedia of Type Strains, Phase IV (KMG-IV): sequencing the most valuable type-strain genomes for metagenomic binning, comparative biology and taxonomic classification.</title>
        <authorList>
            <person name="Goeker M."/>
        </authorList>
    </citation>
    <scope>NUCLEOTIDE SEQUENCE [LARGE SCALE GENOMIC DNA]</scope>
    <source>
        <strain evidence="2 3">DSM 102189</strain>
    </source>
</reference>
<dbReference type="EMBL" id="JACIIV010000007">
    <property type="protein sequence ID" value="MBB6227021.1"/>
    <property type="molecule type" value="Genomic_DNA"/>
</dbReference>
<sequence>MRILVTGAAGLIGAELVGGLAAAGHAVTALVHRRHALIDNRGSRLPSRADGPPPAAGEIVTVSGDVRLPGFGLATPPAIDLLVHAAAITAFDAAALDLAAVNLGGTRNAIALATAAGARLLHISTAYVCGTQDGPIAEGAVGREFTNGYEASKAAAEALVHASGLDFVIARPSVVVGASADGRISRFENIYMIFKLIAEGRIRTLPAAANATLDLVPIDHVIAGLLAMVERFDSFAGQTLHLTAATPTPIPAIGAAMARAGLGTPDFVAPEAFDPESLPARERRWHAAAAALYTAYLLRNPRFEARSSLLPACPPTAAAWLDRLIAHAVAAGFVRARVEA</sequence>
<dbReference type="SUPFAM" id="SSF51735">
    <property type="entry name" value="NAD(P)-binding Rossmann-fold domains"/>
    <property type="match status" value="1"/>
</dbReference>
<dbReference type="InterPro" id="IPR013120">
    <property type="entry name" value="FAR_NAD-bd"/>
</dbReference>
<protein>
    <submittedName>
        <fullName evidence="2">Nucleoside-diphosphate-sugar epimerase</fullName>
    </submittedName>
</protein>
<evidence type="ECO:0000313" key="3">
    <source>
        <dbReference type="Proteomes" id="UP000538147"/>
    </source>
</evidence>
<name>A0A841L666_9SPHN</name>
<dbReference type="InterPro" id="IPR036291">
    <property type="entry name" value="NAD(P)-bd_dom_sf"/>
</dbReference>
<accession>A0A841L666</accession>
<dbReference type="GO" id="GO:0035336">
    <property type="term" value="P:long-chain fatty-acyl-CoA metabolic process"/>
    <property type="evidence" value="ECO:0007669"/>
    <property type="project" value="TreeGrafter"/>
</dbReference>
<gene>
    <name evidence="2" type="ORF">FHS79_001183</name>
</gene>
<dbReference type="InterPro" id="IPR026055">
    <property type="entry name" value="FAR"/>
</dbReference>
<evidence type="ECO:0000259" key="1">
    <source>
        <dbReference type="Pfam" id="PF07993"/>
    </source>
</evidence>
<dbReference type="PANTHER" id="PTHR11011">
    <property type="entry name" value="MALE STERILITY PROTEIN 2-RELATED"/>
    <property type="match status" value="1"/>
</dbReference>
<dbReference type="Proteomes" id="UP000538147">
    <property type="component" value="Unassembled WGS sequence"/>
</dbReference>
<dbReference type="AlphaFoldDB" id="A0A841L666"/>
<feature type="domain" description="Thioester reductase (TE)" evidence="1">
    <location>
        <begin position="5"/>
        <end position="223"/>
    </location>
</feature>
<evidence type="ECO:0000313" key="2">
    <source>
        <dbReference type="EMBL" id="MBB6227021.1"/>
    </source>
</evidence>
<dbReference type="Gene3D" id="3.40.50.720">
    <property type="entry name" value="NAD(P)-binding Rossmann-like Domain"/>
    <property type="match status" value="1"/>
</dbReference>
<organism evidence="2 3">
    <name type="scientific">Polymorphobacter multimanifer</name>
    <dbReference type="NCBI Taxonomy" id="1070431"/>
    <lineage>
        <taxon>Bacteria</taxon>
        <taxon>Pseudomonadati</taxon>
        <taxon>Pseudomonadota</taxon>
        <taxon>Alphaproteobacteria</taxon>
        <taxon>Sphingomonadales</taxon>
        <taxon>Sphingosinicellaceae</taxon>
        <taxon>Polymorphobacter</taxon>
    </lineage>
</organism>
<keyword evidence="3" id="KW-1185">Reference proteome</keyword>
<dbReference type="GO" id="GO:0080019">
    <property type="term" value="F:alcohol-forming very long-chain fatty acyl-CoA reductase activity"/>
    <property type="evidence" value="ECO:0007669"/>
    <property type="project" value="InterPro"/>
</dbReference>